<evidence type="ECO:0000313" key="2">
    <source>
        <dbReference type="Proteomes" id="UP001487740"/>
    </source>
</evidence>
<evidence type="ECO:0008006" key="3">
    <source>
        <dbReference type="Google" id="ProtNLM"/>
    </source>
</evidence>
<organism evidence="1 2">
    <name type="scientific">Scylla paramamosain</name>
    <name type="common">Mud crab</name>
    <dbReference type="NCBI Taxonomy" id="85552"/>
    <lineage>
        <taxon>Eukaryota</taxon>
        <taxon>Metazoa</taxon>
        <taxon>Ecdysozoa</taxon>
        <taxon>Arthropoda</taxon>
        <taxon>Crustacea</taxon>
        <taxon>Multicrustacea</taxon>
        <taxon>Malacostraca</taxon>
        <taxon>Eumalacostraca</taxon>
        <taxon>Eucarida</taxon>
        <taxon>Decapoda</taxon>
        <taxon>Pleocyemata</taxon>
        <taxon>Brachyura</taxon>
        <taxon>Eubrachyura</taxon>
        <taxon>Portunoidea</taxon>
        <taxon>Portunidae</taxon>
        <taxon>Portuninae</taxon>
        <taxon>Scylla</taxon>
    </lineage>
</organism>
<comment type="caution">
    <text evidence="1">The sequence shown here is derived from an EMBL/GenBank/DDBJ whole genome shotgun (WGS) entry which is preliminary data.</text>
</comment>
<dbReference type="EMBL" id="JARAKH010000042">
    <property type="protein sequence ID" value="KAK8380112.1"/>
    <property type="molecule type" value="Genomic_DNA"/>
</dbReference>
<protein>
    <recommendedName>
        <fullName evidence="3">Secreted protein</fullName>
    </recommendedName>
</protein>
<accession>A0AAW0SYX0</accession>
<proteinExistence type="predicted"/>
<dbReference type="Proteomes" id="UP001487740">
    <property type="component" value="Unassembled WGS sequence"/>
</dbReference>
<sequence>MTVAGVFCGISALTSYERPTRGLLSSLTFVGILRGLAGFGQAPPHPPRPNFELLLFKVPRVRTALEFEYPRVPT</sequence>
<dbReference type="AlphaFoldDB" id="A0AAW0SYX0"/>
<evidence type="ECO:0000313" key="1">
    <source>
        <dbReference type="EMBL" id="KAK8380112.1"/>
    </source>
</evidence>
<name>A0AAW0SYX0_SCYPA</name>
<keyword evidence="2" id="KW-1185">Reference proteome</keyword>
<gene>
    <name evidence="1" type="ORF">O3P69_016627</name>
</gene>
<reference evidence="1 2" key="1">
    <citation type="submission" date="2023-03" db="EMBL/GenBank/DDBJ databases">
        <title>High-quality genome of Scylla paramamosain provides insights in environmental adaptation.</title>
        <authorList>
            <person name="Zhang L."/>
        </authorList>
    </citation>
    <scope>NUCLEOTIDE SEQUENCE [LARGE SCALE GENOMIC DNA]</scope>
    <source>
        <strain evidence="1">LZ_2023a</strain>
        <tissue evidence="1">Muscle</tissue>
    </source>
</reference>